<protein>
    <submittedName>
        <fullName evidence="6">Aldehyde-activating protein</fullName>
    </submittedName>
</protein>
<sequence length="138" mass="15132">MTISGRCLCGTVSYECSSDPVLQFNCHCHDCQKSTGAAYAPVMFFKREDLHINGPLSYFESFGGSGKKIRRGFCPKCGAQVIGDAEIAKPLISIRAGTLDDTSLYNPRADIYCSQAANWDCMSKDLPKYPAMIESQNV</sequence>
<evidence type="ECO:0000313" key="7">
    <source>
        <dbReference type="Proteomes" id="UP000028839"/>
    </source>
</evidence>
<evidence type="ECO:0000256" key="1">
    <source>
        <dbReference type="ARBA" id="ARBA00005495"/>
    </source>
</evidence>
<keyword evidence="2" id="KW-0479">Metal-binding</keyword>
<comment type="similarity">
    <text evidence="1">Belongs to the Gfa family.</text>
</comment>
<dbReference type="SUPFAM" id="SSF51316">
    <property type="entry name" value="Mss4-like"/>
    <property type="match status" value="1"/>
</dbReference>
<organism evidence="6 7">
    <name type="scientific">Nitrosococcus oceani C-27</name>
    <dbReference type="NCBI Taxonomy" id="314279"/>
    <lineage>
        <taxon>Bacteria</taxon>
        <taxon>Pseudomonadati</taxon>
        <taxon>Pseudomonadota</taxon>
        <taxon>Gammaproteobacteria</taxon>
        <taxon>Chromatiales</taxon>
        <taxon>Chromatiaceae</taxon>
        <taxon>Nitrosococcus</taxon>
    </lineage>
</organism>
<dbReference type="GO" id="GO:0016846">
    <property type="term" value="F:carbon-sulfur lyase activity"/>
    <property type="evidence" value="ECO:0007669"/>
    <property type="project" value="InterPro"/>
</dbReference>
<evidence type="ECO:0000313" key="6">
    <source>
        <dbReference type="EMBL" id="KFI20549.1"/>
    </source>
</evidence>
<accession>A0A0E2Z4X9</accession>
<dbReference type="Proteomes" id="UP000028839">
    <property type="component" value="Unassembled WGS sequence"/>
</dbReference>
<dbReference type="EMBL" id="JPGN01000016">
    <property type="protein sequence ID" value="KFI20549.1"/>
    <property type="molecule type" value="Genomic_DNA"/>
</dbReference>
<dbReference type="HOGENOM" id="CLU_055491_6_2_6"/>
<comment type="caution">
    <text evidence="6">The sequence shown here is derived from an EMBL/GenBank/DDBJ whole genome shotgun (WGS) entry which is preliminary data.</text>
</comment>
<evidence type="ECO:0000256" key="3">
    <source>
        <dbReference type="ARBA" id="ARBA00022833"/>
    </source>
</evidence>
<keyword evidence="4" id="KW-0456">Lyase</keyword>
<dbReference type="InterPro" id="IPR006913">
    <property type="entry name" value="CENP-V/GFA"/>
</dbReference>
<dbReference type="Pfam" id="PF04828">
    <property type="entry name" value="GFA"/>
    <property type="match status" value="1"/>
</dbReference>
<proteinExistence type="inferred from homology"/>
<dbReference type="PROSITE" id="PS51891">
    <property type="entry name" value="CENP_V_GFA"/>
    <property type="match status" value="1"/>
</dbReference>
<dbReference type="PANTHER" id="PTHR33337">
    <property type="entry name" value="GFA DOMAIN-CONTAINING PROTEIN"/>
    <property type="match status" value="1"/>
</dbReference>
<dbReference type="PANTHER" id="PTHR33337:SF40">
    <property type="entry name" value="CENP-V_GFA DOMAIN-CONTAINING PROTEIN-RELATED"/>
    <property type="match status" value="1"/>
</dbReference>
<dbReference type="Gene3D" id="3.90.1590.10">
    <property type="entry name" value="glutathione-dependent formaldehyde- activating enzyme (gfa)"/>
    <property type="match status" value="1"/>
</dbReference>
<name>A0A0E2Z4X9_9GAMM</name>
<evidence type="ECO:0000256" key="2">
    <source>
        <dbReference type="ARBA" id="ARBA00022723"/>
    </source>
</evidence>
<keyword evidence="3" id="KW-0862">Zinc</keyword>
<evidence type="ECO:0000256" key="4">
    <source>
        <dbReference type="ARBA" id="ARBA00023239"/>
    </source>
</evidence>
<dbReference type="InterPro" id="IPR011057">
    <property type="entry name" value="Mss4-like_sf"/>
</dbReference>
<dbReference type="AlphaFoldDB" id="A0A0E2Z4X9"/>
<reference evidence="6 7" key="1">
    <citation type="submission" date="2014-07" db="EMBL/GenBank/DDBJ databases">
        <title>Comparative analysis of Nitrosococcus oceani genome inventories of strains from Pacific and Atlantic gyres.</title>
        <authorList>
            <person name="Lim C.K."/>
            <person name="Wang L."/>
            <person name="Sayavedra-Soto L.A."/>
            <person name="Klotz M.G."/>
        </authorList>
    </citation>
    <scope>NUCLEOTIDE SEQUENCE [LARGE SCALE GENOMIC DNA]</scope>
    <source>
        <strain evidence="6 7">C-27</strain>
    </source>
</reference>
<gene>
    <name evidence="6" type="ORF">IB75_02340</name>
</gene>
<dbReference type="GO" id="GO:0046872">
    <property type="term" value="F:metal ion binding"/>
    <property type="evidence" value="ECO:0007669"/>
    <property type="project" value="UniProtKB-KW"/>
</dbReference>
<dbReference type="OrthoDB" id="4188830at2"/>
<evidence type="ECO:0000259" key="5">
    <source>
        <dbReference type="PROSITE" id="PS51891"/>
    </source>
</evidence>
<feature type="domain" description="CENP-V/GFA" evidence="5">
    <location>
        <begin position="3"/>
        <end position="120"/>
    </location>
</feature>